<dbReference type="InterPro" id="IPR051542">
    <property type="entry name" value="Hydrogenase_cytochrome"/>
</dbReference>
<dbReference type="KEGG" id="gso:PH603_03320"/>
<keyword evidence="3 6" id="KW-0812">Transmembrane</keyword>
<evidence type="ECO:0000259" key="7">
    <source>
        <dbReference type="Pfam" id="PF01292"/>
    </source>
</evidence>
<evidence type="ECO:0000256" key="1">
    <source>
        <dbReference type="ARBA" id="ARBA00004651"/>
    </source>
</evidence>
<evidence type="ECO:0000256" key="6">
    <source>
        <dbReference type="SAM" id="Phobius"/>
    </source>
</evidence>
<evidence type="ECO:0000256" key="3">
    <source>
        <dbReference type="ARBA" id="ARBA00022692"/>
    </source>
</evidence>
<protein>
    <submittedName>
        <fullName evidence="8">Cytochrome b/b6 domain-containing protein</fullName>
    </submittedName>
</protein>
<dbReference type="GO" id="GO:0009055">
    <property type="term" value="F:electron transfer activity"/>
    <property type="evidence" value="ECO:0007669"/>
    <property type="project" value="InterPro"/>
</dbReference>
<keyword evidence="5 6" id="KW-0472">Membrane</keyword>
<dbReference type="Gene3D" id="1.20.950.20">
    <property type="entry name" value="Transmembrane di-heme cytochromes, Chain C"/>
    <property type="match status" value="1"/>
</dbReference>
<name>A0AAE9XRA9_9PROT</name>
<dbReference type="SUPFAM" id="SSF81342">
    <property type="entry name" value="Transmembrane di-heme cytochromes"/>
    <property type="match status" value="1"/>
</dbReference>
<comment type="subcellular location">
    <subcellularLocation>
        <location evidence="1">Cell membrane</location>
        <topology evidence="1">Multi-pass membrane protein</topology>
    </subcellularLocation>
</comment>
<keyword evidence="4 6" id="KW-1133">Transmembrane helix</keyword>
<dbReference type="GO" id="GO:0005886">
    <property type="term" value="C:plasma membrane"/>
    <property type="evidence" value="ECO:0007669"/>
    <property type="project" value="UniProtKB-SubCell"/>
</dbReference>
<dbReference type="PANTHER" id="PTHR30485:SF2">
    <property type="entry name" value="BLL0597 PROTEIN"/>
    <property type="match status" value="1"/>
</dbReference>
<keyword evidence="9" id="KW-1185">Reference proteome</keyword>
<dbReference type="GO" id="GO:0022904">
    <property type="term" value="P:respiratory electron transport chain"/>
    <property type="evidence" value="ECO:0007669"/>
    <property type="project" value="InterPro"/>
</dbReference>
<dbReference type="RefSeq" id="WP_289504506.1">
    <property type="nucleotide sequence ID" value="NZ_CP116805.1"/>
</dbReference>
<evidence type="ECO:0000256" key="4">
    <source>
        <dbReference type="ARBA" id="ARBA00022989"/>
    </source>
</evidence>
<dbReference type="Pfam" id="PF01292">
    <property type="entry name" value="Ni_hydr_CYTB"/>
    <property type="match status" value="1"/>
</dbReference>
<dbReference type="GO" id="GO:0020037">
    <property type="term" value="F:heme binding"/>
    <property type="evidence" value="ECO:0007669"/>
    <property type="project" value="TreeGrafter"/>
</dbReference>
<keyword evidence="2" id="KW-1003">Cell membrane</keyword>
<proteinExistence type="predicted"/>
<evidence type="ECO:0000313" key="9">
    <source>
        <dbReference type="Proteomes" id="UP001217500"/>
    </source>
</evidence>
<feature type="transmembrane region" description="Helical" evidence="6">
    <location>
        <begin position="196"/>
        <end position="214"/>
    </location>
</feature>
<organism evidence="8 9">
    <name type="scientific">Gimibacter soli</name>
    <dbReference type="NCBI Taxonomy" id="3024400"/>
    <lineage>
        <taxon>Bacteria</taxon>
        <taxon>Pseudomonadati</taxon>
        <taxon>Pseudomonadota</taxon>
        <taxon>Alphaproteobacteria</taxon>
        <taxon>Kordiimonadales</taxon>
        <taxon>Temperatibacteraceae</taxon>
        <taxon>Gimibacter</taxon>
    </lineage>
</organism>
<dbReference type="PANTHER" id="PTHR30485">
    <property type="entry name" value="NI/FE-HYDROGENASE 1 B-TYPE CYTOCHROME SUBUNIT"/>
    <property type="match status" value="1"/>
</dbReference>
<dbReference type="InterPro" id="IPR016174">
    <property type="entry name" value="Di-haem_cyt_TM"/>
</dbReference>
<gene>
    <name evidence="8" type="ORF">PH603_03320</name>
</gene>
<feature type="transmembrane region" description="Helical" evidence="6">
    <location>
        <begin position="96"/>
        <end position="118"/>
    </location>
</feature>
<feature type="transmembrane region" description="Helical" evidence="6">
    <location>
        <begin position="146"/>
        <end position="167"/>
    </location>
</feature>
<feature type="transmembrane region" description="Helical" evidence="6">
    <location>
        <begin position="42"/>
        <end position="61"/>
    </location>
</feature>
<sequence>MKRIQVWDLPTRLFHWALVIAVALSAYSAFEDKFGVWAKVHLYAGLTILGLILWRLVWGFIGSETSRFSHFLKGPKAVAAYARQADAGAHVGHNPVGGWSVVAMLVVTFAQAALGLFATDDMFFSGPLASKIDGGMTGTITEIHEVLGFTLFGLIGLHVAAVLYYRIVKRVDLVRPMVTGSRDVAPETKEPARRHGLWAIVSALLIGGGVAYFSL</sequence>
<accession>A0AAE9XRA9</accession>
<dbReference type="Proteomes" id="UP001217500">
    <property type="component" value="Chromosome"/>
</dbReference>
<evidence type="ECO:0000256" key="5">
    <source>
        <dbReference type="ARBA" id="ARBA00023136"/>
    </source>
</evidence>
<dbReference type="EMBL" id="CP116805">
    <property type="protein sequence ID" value="WCL54787.1"/>
    <property type="molecule type" value="Genomic_DNA"/>
</dbReference>
<evidence type="ECO:0000256" key="2">
    <source>
        <dbReference type="ARBA" id="ARBA00022475"/>
    </source>
</evidence>
<dbReference type="InterPro" id="IPR011577">
    <property type="entry name" value="Cyt_b561_bac/Ni-Hgenase"/>
</dbReference>
<dbReference type="AlphaFoldDB" id="A0AAE9XRA9"/>
<feature type="transmembrane region" description="Helical" evidence="6">
    <location>
        <begin position="12"/>
        <end position="30"/>
    </location>
</feature>
<feature type="domain" description="Cytochrome b561 bacterial/Ni-hydrogenase" evidence="7">
    <location>
        <begin position="6"/>
        <end position="180"/>
    </location>
</feature>
<reference evidence="8" key="1">
    <citation type="submission" date="2023-01" db="EMBL/GenBank/DDBJ databases">
        <title>The genome sequence of Kordiimonadaceae bacterium 6D33.</title>
        <authorList>
            <person name="Liu Y."/>
        </authorList>
    </citation>
    <scope>NUCLEOTIDE SEQUENCE</scope>
    <source>
        <strain evidence="8">6D33</strain>
    </source>
</reference>
<evidence type="ECO:0000313" key="8">
    <source>
        <dbReference type="EMBL" id="WCL54787.1"/>
    </source>
</evidence>